<sequence>MVVGSEAAAAAAAPVTGLNLMSDLHQALGEDGLCLGGSSSGGVLLADPLNWAKAAAMMESNHLDEVKDMVKTFFESKEVAIEGVKLTVAQVAAVARRPEVRVVLDAENAKSRVDESSNWVLDKIMNGGDIYGVTTGFGATSHRRTQQGVELQRELIRFLNAGVFGNAGKGNTLPAPTARAAMLVRTNTLMQGYSGIRWEILEAMEKILNAHVTPKLPLRGTISASGDLVPLSYIAGLLTARPNSRAITEDGEEISALEALKLAGVEKPFELQPKEGLALVNGTAVGSALASTVCFDANVLVVLGEVLSALFCEVMQGKPEFTDPLTHKLKHHPGQMEAAAIMEWVLDGSSYMKAAAKLHETDPLKKPKQDRYALRTSPQWLGPQVEVIRNATHSIQREINSVNDNPIIDAQGSRALHGGNFQGTPIGVSMDNMRLAIAAIGKLMFAQFSELVNDFYNNGLPSNLSGGPNPSLDYGMKGAEIAMASYLSELNYLANPVTTHVQSAEQHNQDVNSLGLVSARKTEEAVEILKLMSSTYLVGLCQAVDLRHIEETLQTTVKQVVSQVAKKTLFTGSNGELLPSRFCEKDLLRVVDRQPVFTYADDATSQTYPLMEKLREVLAEHALTNPKNEKQESTSVFHRISIFEEELKARLSTALPLVRDAYDNKGISPVRNRIQDCRTYPLYKFVRAELGTQLLSGLRPMSPGQEIEKVYDAICQGKLVAPLLQCVEGWTGAPGPFPPQTTTQC</sequence>
<dbReference type="InterPro" id="IPR005922">
    <property type="entry name" value="Phe_NH3-lyase"/>
</dbReference>
<dbReference type="InterPro" id="IPR022313">
    <property type="entry name" value="Phe/His_NH3-lyase_AS"/>
</dbReference>
<evidence type="ECO:0000256" key="3">
    <source>
        <dbReference type="ARBA" id="ARBA00023051"/>
    </source>
</evidence>
<protein>
    <recommendedName>
        <fullName evidence="6">Phenylalanine ammonia-lyase</fullName>
        <ecNumber evidence="6">4.3.1.24</ecNumber>
    </recommendedName>
</protein>
<dbReference type="InterPro" id="IPR023144">
    <property type="entry name" value="Phe_NH3-lyase_shielding_dom_sf"/>
</dbReference>
<dbReference type="EC" id="4.3.1.24" evidence="6"/>
<evidence type="ECO:0000256" key="5">
    <source>
        <dbReference type="RuleBase" id="RU003954"/>
    </source>
</evidence>
<dbReference type="PANTHER" id="PTHR10362">
    <property type="entry name" value="HISTIDINE AMMONIA-LYASE"/>
    <property type="match status" value="1"/>
</dbReference>
<evidence type="ECO:0000256" key="6">
    <source>
        <dbReference type="RuleBase" id="RU003955"/>
    </source>
</evidence>
<dbReference type="Proteomes" id="UP001497522">
    <property type="component" value="Chromosome 16"/>
</dbReference>
<evidence type="ECO:0000256" key="1">
    <source>
        <dbReference type="ARBA" id="ARBA00005138"/>
    </source>
</evidence>
<evidence type="ECO:0000256" key="4">
    <source>
        <dbReference type="ARBA" id="ARBA00023239"/>
    </source>
</evidence>
<dbReference type="Gene3D" id="1.20.200.10">
    <property type="entry name" value="Fumarase/aspartase (Central domain)"/>
    <property type="match status" value="1"/>
</dbReference>
<dbReference type="PROSITE" id="PS00488">
    <property type="entry name" value="PAL_HISTIDASE"/>
    <property type="match status" value="1"/>
</dbReference>
<comment type="similarity">
    <text evidence="2 5">Belongs to the PAL/histidase family.</text>
</comment>
<dbReference type="InterPro" id="IPR024083">
    <property type="entry name" value="Fumarase/histidase_N"/>
</dbReference>
<dbReference type="Gene3D" id="1.10.274.20">
    <property type="entry name" value="Phenylalanine ammonia-lyase 1, domain 3"/>
    <property type="match status" value="1"/>
</dbReference>
<dbReference type="InterPro" id="IPR008948">
    <property type="entry name" value="L-Aspartase-like"/>
</dbReference>
<comment type="catalytic activity">
    <reaction evidence="6">
        <text>L-phenylalanine = (E)-cinnamate + NH4(+)</text>
        <dbReference type="Rhea" id="RHEA:21384"/>
        <dbReference type="ChEBI" id="CHEBI:15669"/>
        <dbReference type="ChEBI" id="CHEBI:28938"/>
        <dbReference type="ChEBI" id="CHEBI:58095"/>
        <dbReference type="EC" id="4.3.1.24"/>
    </reaction>
</comment>
<dbReference type="SUPFAM" id="SSF48557">
    <property type="entry name" value="L-aspartase-like"/>
    <property type="match status" value="1"/>
</dbReference>
<dbReference type="Gene3D" id="1.10.275.10">
    <property type="entry name" value="Fumarase/aspartase (N-terminal domain)"/>
    <property type="match status" value="1"/>
</dbReference>
<evidence type="ECO:0000313" key="8">
    <source>
        <dbReference type="Proteomes" id="UP001497522"/>
    </source>
</evidence>
<accession>A0ABP1AVB3</accession>
<name>A0ABP1AVB3_9BRYO</name>
<evidence type="ECO:0000313" key="7">
    <source>
        <dbReference type="EMBL" id="CAK9866446.1"/>
    </source>
</evidence>
<keyword evidence="8" id="KW-1185">Reference proteome</keyword>
<dbReference type="NCBIfam" id="TIGR01226">
    <property type="entry name" value="phe_am_lyase"/>
    <property type="match status" value="1"/>
</dbReference>
<keyword evidence="4 5" id="KW-0456">Lyase</keyword>
<dbReference type="EMBL" id="OZ023717">
    <property type="protein sequence ID" value="CAK9866446.1"/>
    <property type="molecule type" value="Genomic_DNA"/>
</dbReference>
<dbReference type="CDD" id="cd00332">
    <property type="entry name" value="PAL-HAL"/>
    <property type="match status" value="1"/>
</dbReference>
<evidence type="ECO:0000256" key="2">
    <source>
        <dbReference type="ARBA" id="ARBA00007238"/>
    </source>
</evidence>
<proteinExistence type="inferred from homology"/>
<keyword evidence="3 6" id="KW-0587">Phenylpropanoid metabolism</keyword>
<organism evidence="7 8">
    <name type="scientific">Sphagnum jensenii</name>
    <dbReference type="NCBI Taxonomy" id="128206"/>
    <lineage>
        <taxon>Eukaryota</taxon>
        <taxon>Viridiplantae</taxon>
        <taxon>Streptophyta</taxon>
        <taxon>Embryophyta</taxon>
        <taxon>Bryophyta</taxon>
        <taxon>Sphagnophytina</taxon>
        <taxon>Sphagnopsida</taxon>
        <taxon>Sphagnales</taxon>
        <taxon>Sphagnaceae</taxon>
        <taxon>Sphagnum</taxon>
    </lineage>
</organism>
<gene>
    <name evidence="7" type="ORF">CSSPJE1EN2_LOCUS9441</name>
</gene>
<comment type="subcellular location">
    <subcellularLocation>
        <location evidence="6">Cytoplasm</location>
    </subcellularLocation>
</comment>
<reference evidence="7" key="1">
    <citation type="submission" date="2024-03" db="EMBL/GenBank/DDBJ databases">
        <authorList>
            <consortium name="ELIXIR-Norway"/>
            <consortium name="Elixir Norway"/>
        </authorList>
    </citation>
    <scope>NUCLEOTIDE SEQUENCE</scope>
</reference>
<dbReference type="InterPro" id="IPR001106">
    <property type="entry name" value="Aromatic_Lyase"/>
</dbReference>
<comment type="pathway">
    <text evidence="1 6">Phenylpropanoid metabolism; trans-cinnamate biosynthesis; trans-cinnamate from L-phenylalanine: step 1/1.</text>
</comment>
<dbReference type="Pfam" id="PF00221">
    <property type="entry name" value="Lyase_aromatic"/>
    <property type="match status" value="1"/>
</dbReference>